<dbReference type="InterPro" id="IPR001841">
    <property type="entry name" value="Znf_RING"/>
</dbReference>
<feature type="region of interest" description="Disordered" evidence="9">
    <location>
        <begin position="561"/>
        <end position="586"/>
    </location>
</feature>
<proteinExistence type="inferred from homology"/>
<dbReference type="GO" id="GO:0006511">
    <property type="term" value="P:ubiquitin-dependent protein catabolic process"/>
    <property type="evidence" value="ECO:0007669"/>
    <property type="project" value="TreeGrafter"/>
</dbReference>
<dbReference type="EMBL" id="PDNA01000237">
    <property type="protein sequence ID" value="PGH01405.1"/>
    <property type="molecule type" value="Genomic_DNA"/>
</dbReference>
<dbReference type="InterPro" id="IPR001452">
    <property type="entry name" value="SH3_domain"/>
</dbReference>
<feature type="compositionally biased region" description="Low complexity" evidence="9">
    <location>
        <begin position="798"/>
        <end position="818"/>
    </location>
</feature>
<dbReference type="STRING" id="1447883.A0A2B7WXJ3"/>
<evidence type="ECO:0000256" key="8">
    <source>
        <dbReference type="PROSITE-ProRule" id="PRU00192"/>
    </source>
</evidence>
<evidence type="ECO:0000259" key="11">
    <source>
        <dbReference type="PROSITE" id="PS50089"/>
    </source>
</evidence>
<dbReference type="OrthoDB" id="1305878at2759"/>
<feature type="region of interest" description="Disordered" evidence="9">
    <location>
        <begin position="667"/>
        <end position="693"/>
    </location>
</feature>
<feature type="compositionally biased region" description="Basic and acidic residues" evidence="9">
    <location>
        <begin position="284"/>
        <end position="296"/>
    </location>
</feature>
<dbReference type="InterPro" id="IPR036028">
    <property type="entry name" value="SH3-like_dom_sf"/>
</dbReference>
<dbReference type="InterPro" id="IPR017907">
    <property type="entry name" value="Znf_RING_CS"/>
</dbReference>
<keyword evidence="13" id="KW-1185">Reference proteome</keyword>
<dbReference type="GO" id="GO:0008270">
    <property type="term" value="F:zinc ion binding"/>
    <property type="evidence" value="ECO:0007669"/>
    <property type="project" value="UniProtKB-KW"/>
</dbReference>
<dbReference type="PROSITE" id="PS50002">
    <property type="entry name" value="SH3"/>
    <property type="match status" value="1"/>
</dbReference>
<dbReference type="SMART" id="SM00326">
    <property type="entry name" value="SH3"/>
    <property type="match status" value="1"/>
</dbReference>
<evidence type="ECO:0008006" key="14">
    <source>
        <dbReference type="Google" id="ProtNLM"/>
    </source>
</evidence>
<comment type="caution">
    <text evidence="12">The sequence shown here is derived from an EMBL/GenBank/DDBJ whole genome shotgun (WGS) entry which is preliminary data.</text>
</comment>
<dbReference type="PANTHER" id="PTHR16079">
    <property type="entry name" value="UBIQUITIN LIGASE PROTEIN CHFR"/>
    <property type="match status" value="1"/>
</dbReference>
<keyword evidence="4 7" id="KW-0863">Zinc-finger</keyword>
<feature type="region of interest" description="Disordered" evidence="9">
    <location>
        <begin position="795"/>
        <end position="884"/>
    </location>
</feature>
<sequence length="952" mass="105779">MPDGKATGGVLLDLEAELTCSICTELLYQPLTLLDCLHTFCGSCLKEWFSWQSSNSGRNPQSTCPSCRATVRDTRHDAKVNTLLELFLQSNPSKAKPAEEKAEIEKKYKHNVKILPERRGPSTTNTSASDDDDEDRRLLAEVREMSLRDVDDRRRRTGSRPSSSRRERSSARREREQQEEAQRRRRAARQRTAVAQQRGTTDPASRTRQVEHQSSLRSLLSSSDGDAAMEEEILRQIMEEGLLDGIDIQSLDPAQEDELSERIAEAYRRRHMNQSTSRPITRSAEPERSEQPERRQPQPRASGEAERTTEQTRRPPVSRPHLLEPTPHPSTTSSSHRRSSSDTRTRRRTTSPNPRSAASSAEALIQPAARSSTDLSRPRRSSQNSLPTPSFRHRATSSLSGTRQYDSDGGRQRGSQSAGRRVADRPITDSPTSEASPTIIGPAQITTQPDQNLAPPSNAPPASSERSASRESRDTARPSSSRPSSARSSGQARSNIPLFTEPSISCSRCNKPDIQYELHKFCNKCNNGDYHICLRCYRLGRGCLHWFGFGPSAQIRFEQKFGRSPSSAQETTAREPPHILSSHRYASPPRDVSRLIVDETRRRTSDDPAKRLQSGMFCDMCHAFTDECFWKCSQCNEGEWGFCNQCVNQGKCCTHPLLPIARVKENTTDQAQASQSSLANTPPNTTPNPSAAGSADTHAVLSFTTNCNICSYPIPPSVTRFHCPTCNDGNYDICTNCYLRLCATGRISKENGRNGWRRCSLGHRMMIIGFYDHSDGQKRAIVKGLVGGFALKDEWAAPTSSPNTNSTPTTSDSQQSPNSPHPPTRQGSGDWNWIDGHDANNPANPTRHKKKAARSRNPWSSTSSPTAASESNSKQPPTPPYFPPSGGIGLRVLAIWPYYPDPEDTDEIFFPRGAEITEAEDINDDWLWGCYAGQKGLFPGQYVQALGEVTLQ</sequence>
<evidence type="ECO:0000313" key="13">
    <source>
        <dbReference type="Proteomes" id="UP000224634"/>
    </source>
</evidence>
<keyword evidence="2 8" id="KW-0728">SH3 domain</keyword>
<feature type="compositionally biased region" description="Basic and acidic residues" evidence="9">
    <location>
        <begin position="96"/>
        <end position="106"/>
    </location>
</feature>
<dbReference type="GO" id="GO:0005634">
    <property type="term" value="C:nucleus"/>
    <property type="evidence" value="ECO:0007669"/>
    <property type="project" value="TreeGrafter"/>
</dbReference>
<evidence type="ECO:0000256" key="4">
    <source>
        <dbReference type="ARBA" id="ARBA00022771"/>
    </source>
</evidence>
<evidence type="ECO:0000256" key="2">
    <source>
        <dbReference type="ARBA" id="ARBA00022443"/>
    </source>
</evidence>
<evidence type="ECO:0000259" key="10">
    <source>
        <dbReference type="PROSITE" id="PS50002"/>
    </source>
</evidence>
<organism evidence="12 13">
    <name type="scientific">Polytolypa hystricis (strain UAMH7299)</name>
    <dbReference type="NCBI Taxonomy" id="1447883"/>
    <lineage>
        <taxon>Eukaryota</taxon>
        <taxon>Fungi</taxon>
        <taxon>Dikarya</taxon>
        <taxon>Ascomycota</taxon>
        <taxon>Pezizomycotina</taxon>
        <taxon>Eurotiomycetes</taxon>
        <taxon>Eurotiomycetidae</taxon>
        <taxon>Onygenales</taxon>
        <taxon>Onygenales incertae sedis</taxon>
        <taxon>Polytolypa</taxon>
    </lineage>
</organism>
<keyword evidence="5" id="KW-0862">Zinc</keyword>
<dbReference type="SUPFAM" id="SSF57850">
    <property type="entry name" value="RING/U-box"/>
    <property type="match status" value="2"/>
</dbReference>
<feature type="region of interest" description="Disordered" evidence="9">
    <location>
        <begin position="91"/>
        <end position="136"/>
    </location>
</feature>
<keyword evidence="6" id="KW-0832">Ubl conjugation</keyword>
<gene>
    <name evidence="12" type="ORF">AJ80_09005</name>
</gene>
<feature type="compositionally biased region" description="Low complexity" evidence="9">
    <location>
        <begin position="454"/>
        <end position="466"/>
    </location>
</feature>
<dbReference type="GO" id="GO:0004842">
    <property type="term" value="F:ubiquitin-protein transferase activity"/>
    <property type="evidence" value="ECO:0007669"/>
    <property type="project" value="TreeGrafter"/>
</dbReference>
<feature type="compositionally biased region" description="Basic and acidic residues" evidence="9">
    <location>
        <begin position="164"/>
        <end position="182"/>
    </location>
</feature>
<dbReference type="InterPro" id="IPR013083">
    <property type="entry name" value="Znf_RING/FYVE/PHD"/>
</dbReference>
<evidence type="ECO:0000256" key="3">
    <source>
        <dbReference type="ARBA" id="ARBA00022723"/>
    </source>
</evidence>
<dbReference type="Gene3D" id="3.30.40.10">
    <property type="entry name" value="Zinc/RING finger domain, C3HC4 (zinc finger)"/>
    <property type="match status" value="1"/>
</dbReference>
<feature type="region of interest" description="Disordered" evidence="9">
    <location>
        <begin position="149"/>
        <end position="225"/>
    </location>
</feature>
<dbReference type="PROSITE" id="PS00518">
    <property type="entry name" value="ZF_RING_1"/>
    <property type="match status" value="1"/>
</dbReference>
<feature type="compositionally biased region" description="Basic and acidic residues" evidence="9">
    <location>
        <begin position="467"/>
        <end position="476"/>
    </location>
</feature>
<feature type="compositionally biased region" description="Low complexity" evidence="9">
    <location>
        <begin position="477"/>
        <end position="494"/>
    </location>
</feature>
<dbReference type="SMART" id="SM00184">
    <property type="entry name" value="RING"/>
    <property type="match status" value="1"/>
</dbReference>
<feature type="domain" description="SH3" evidence="10">
    <location>
        <begin position="887"/>
        <end position="948"/>
    </location>
</feature>
<dbReference type="Gene3D" id="2.30.30.40">
    <property type="entry name" value="SH3 Domains"/>
    <property type="match status" value="1"/>
</dbReference>
<feature type="compositionally biased region" description="Low complexity" evidence="9">
    <location>
        <begin position="676"/>
        <end position="692"/>
    </location>
</feature>
<evidence type="ECO:0000313" key="12">
    <source>
        <dbReference type="EMBL" id="PGH01405.1"/>
    </source>
</evidence>
<feature type="compositionally biased region" description="Basic and acidic residues" evidence="9">
    <location>
        <begin position="303"/>
        <end position="313"/>
    </location>
</feature>
<dbReference type="InterPro" id="IPR018957">
    <property type="entry name" value="Znf_C3HC4_RING-type"/>
</dbReference>
<evidence type="ECO:0000256" key="1">
    <source>
        <dbReference type="ARBA" id="ARBA00008649"/>
    </source>
</evidence>
<name>A0A2B7WXJ3_POLH7</name>
<accession>A0A2B7WXJ3</accession>
<dbReference type="SUPFAM" id="SSF50044">
    <property type="entry name" value="SH3-domain"/>
    <property type="match status" value="1"/>
</dbReference>
<evidence type="ECO:0000256" key="7">
    <source>
        <dbReference type="PROSITE-ProRule" id="PRU00175"/>
    </source>
</evidence>
<feature type="region of interest" description="Disordered" evidence="9">
    <location>
        <begin position="267"/>
        <end position="496"/>
    </location>
</feature>
<dbReference type="GO" id="GO:0016567">
    <property type="term" value="P:protein ubiquitination"/>
    <property type="evidence" value="ECO:0007669"/>
    <property type="project" value="TreeGrafter"/>
</dbReference>
<dbReference type="AlphaFoldDB" id="A0A2B7WXJ3"/>
<evidence type="ECO:0000256" key="9">
    <source>
        <dbReference type="SAM" id="MobiDB-lite"/>
    </source>
</evidence>
<dbReference type="Proteomes" id="UP000224634">
    <property type="component" value="Unassembled WGS sequence"/>
</dbReference>
<comment type="similarity">
    <text evidence="1">Belongs to the SH3RF family.</text>
</comment>
<feature type="domain" description="RING-type" evidence="11">
    <location>
        <begin position="20"/>
        <end position="68"/>
    </location>
</feature>
<evidence type="ECO:0000256" key="6">
    <source>
        <dbReference type="ARBA" id="ARBA00022843"/>
    </source>
</evidence>
<dbReference type="Pfam" id="PF00097">
    <property type="entry name" value="zf-C3HC4"/>
    <property type="match status" value="1"/>
</dbReference>
<dbReference type="PANTHER" id="PTHR16079:SF4">
    <property type="entry name" value="E3 UBIQUITIN-PROTEIN LIGASE CHFR"/>
    <property type="match status" value="1"/>
</dbReference>
<evidence type="ECO:0000256" key="5">
    <source>
        <dbReference type="ARBA" id="ARBA00022833"/>
    </source>
</evidence>
<feature type="compositionally biased region" description="Polar residues" evidence="9">
    <location>
        <begin position="369"/>
        <end position="388"/>
    </location>
</feature>
<feature type="compositionally biased region" description="Low complexity" evidence="9">
    <location>
        <begin position="857"/>
        <end position="873"/>
    </location>
</feature>
<dbReference type="PROSITE" id="PS50089">
    <property type="entry name" value="ZF_RING_2"/>
    <property type="match status" value="1"/>
</dbReference>
<dbReference type="InterPro" id="IPR052256">
    <property type="entry name" value="E3_ubiquitin-ligase_CHFR"/>
</dbReference>
<reference evidence="12 13" key="1">
    <citation type="submission" date="2017-10" db="EMBL/GenBank/DDBJ databases">
        <title>Comparative genomics in systemic dimorphic fungi from Ajellomycetaceae.</title>
        <authorList>
            <person name="Munoz J.F."/>
            <person name="Mcewen J.G."/>
            <person name="Clay O.K."/>
            <person name="Cuomo C.A."/>
        </authorList>
    </citation>
    <scope>NUCLEOTIDE SEQUENCE [LARGE SCALE GENOMIC DNA]</scope>
    <source>
        <strain evidence="12 13">UAMH7299</strain>
    </source>
</reference>
<protein>
    <recommendedName>
        <fullName evidence="14">RING-type domain-containing protein</fullName>
    </recommendedName>
</protein>
<keyword evidence="3" id="KW-0479">Metal-binding</keyword>